<keyword evidence="9" id="KW-1185">Reference proteome</keyword>
<dbReference type="EMBL" id="CP001778">
    <property type="protein sequence ID" value="ADD42217.1"/>
    <property type="molecule type" value="Genomic_DNA"/>
</dbReference>
<dbReference type="PANTHER" id="PTHR43466:SF1">
    <property type="entry name" value="2-OXO-4-HYDROXY-4-CARBOXY-5-UREIDOIMIDAZOLINE DECARBOXYLASE-RELATED"/>
    <property type="match status" value="1"/>
</dbReference>
<dbReference type="SUPFAM" id="SSF158694">
    <property type="entry name" value="UraD-Like"/>
    <property type="match status" value="1"/>
</dbReference>
<protein>
    <recommendedName>
        <fullName evidence="3">2-oxo-4-hydroxy-4-carboxy-5-ureidoimidazoline decarboxylase</fullName>
        <ecNumber evidence="3">4.1.1.97</ecNumber>
    </recommendedName>
</protein>
<keyword evidence="6" id="KW-0456">Lyase</keyword>
<evidence type="ECO:0000256" key="1">
    <source>
        <dbReference type="ARBA" id="ARBA00001163"/>
    </source>
</evidence>
<dbReference type="HOGENOM" id="CLU_092522_2_0_11"/>
<dbReference type="KEGG" id="sna:Snas_2536"/>
<dbReference type="InterPro" id="IPR036778">
    <property type="entry name" value="OHCU_decarboxylase_sf"/>
</dbReference>
<gene>
    <name evidence="8" type="ordered locus">Snas_2536</name>
</gene>
<keyword evidence="5" id="KW-0210">Decarboxylase</keyword>
<dbReference type="EC" id="4.1.1.97" evidence="3"/>
<dbReference type="Pfam" id="PF09349">
    <property type="entry name" value="OHCU_decarbox"/>
    <property type="match status" value="1"/>
</dbReference>
<organism evidence="8 9">
    <name type="scientific">Stackebrandtia nassauensis (strain DSM 44728 / CIP 108903 / NRRL B-16338 / NBRC 102104 / LLR-40K-21)</name>
    <dbReference type="NCBI Taxonomy" id="446470"/>
    <lineage>
        <taxon>Bacteria</taxon>
        <taxon>Bacillati</taxon>
        <taxon>Actinomycetota</taxon>
        <taxon>Actinomycetes</taxon>
        <taxon>Glycomycetales</taxon>
        <taxon>Glycomycetaceae</taxon>
        <taxon>Stackebrandtia</taxon>
    </lineage>
</organism>
<dbReference type="InterPro" id="IPR017595">
    <property type="entry name" value="OHCU_decarboxylase-2"/>
</dbReference>
<sequence>MLSMEAFNSLEADEARAALTAVCAAPAWIDAVATGRPYADAEALREAGLAAYDALTPEQIRQAVDAHPAIGAKVGGDSVESAWSRGEQRGAASADADTARAQAEANAAYAERFGHVFLICATGRSAAEMVAEARRRLDNDPETEAAEVARELRAIVALRLRKLVST</sequence>
<evidence type="ECO:0000259" key="7">
    <source>
        <dbReference type="Pfam" id="PF09349"/>
    </source>
</evidence>
<reference evidence="8 9" key="1">
    <citation type="journal article" date="2009" name="Stand. Genomic Sci.">
        <title>Complete genome sequence of Stackebrandtia nassauensis type strain (LLR-40K-21).</title>
        <authorList>
            <person name="Munk C."/>
            <person name="Lapidus A."/>
            <person name="Copeland A."/>
            <person name="Jando M."/>
            <person name="Mayilraj S."/>
            <person name="Glavina Del Rio T."/>
            <person name="Nolan M."/>
            <person name="Chen F."/>
            <person name="Lucas S."/>
            <person name="Tice H."/>
            <person name="Cheng J.F."/>
            <person name="Han C."/>
            <person name="Detter J.C."/>
            <person name="Bruce D."/>
            <person name="Goodwin L."/>
            <person name="Chain P."/>
            <person name="Pitluck S."/>
            <person name="Goker M."/>
            <person name="Ovchinikova G."/>
            <person name="Pati A."/>
            <person name="Ivanova N."/>
            <person name="Mavromatis K."/>
            <person name="Chen A."/>
            <person name="Palaniappan K."/>
            <person name="Land M."/>
            <person name="Hauser L."/>
            <person name="Chang Y.J."/>
            <person name="Jeffries C.D."/>
            <person name="Bristow J."/>
            <person name="Eisen J.A."/>
            <person name="Markowitz V."/>
            <person name="Hugenholtz P."/>
            <person name="Kyrpides N.C."/>
            <person name="Klenk H.P."/>
        </authorList>
    </citation>
    <scope>NUCLEOTIDE SEQUENCE [LARGE SCALE GENOMIC DNA]</scope>
    <source>
        <strain evidence="9">DSM 44728 / CIP 108903 / NRRL B-16338 / NBRC 102104 / LLR-40K-21</strain>
    </source>
</reference>
<dbReference type="eggNOG" id="COG3195">
    <property type="taxonomic scope" value="Bacteria"/>
</dbReference>
<evidence type="ECO:0000256" key="3">
    <source>
        <dbReference type="ARBA" id="ARBA00012257"/>
    </source>
</evidence>
<evidence type="ECO:0000256" key="2">
    <source>
        <dbReference type="ARBA" id="ARBA00004754"/>
    </source>
</evidence>
<evidence type="ECO:0000256" key="4">
    <source>
        <dbReference type="ARBA" id="ARBA00022631"/>
    </source>
</evidence>
<evidence type="ECO:0000313" key="8">
    <source>
        <dbReference type="EMBL" id="ADD42217.1"/>
    </source>
</evidence>
<feature type="domain" description="Oxo-4-hydroxy-4-carboxy-5-ureidoimidazoline decarboxylase" evidence="7">
    <location>
        <begin position="8"/>
        <end position="161"/>
    </location>
</feature>
<accession>D3Q642</accession>
<dbReference type="Gene3D" id="1.10.3330.10">
    <property type="entry name" value="Oxo-4-hydroxy-4-carboxy-5-ureidoimidazoline decarboxylase"/>
    <property type="match status" value="1"/>
</dbReference>
<dbReference type="GO" id="GO:0051997">
    <property type="term" value="F:2-oxo-4-hydroxy-4-carboxy-5-ureidoimidazoline decarboxylase activity"/>
    <property type="evidence" value="ECO:0007669"/>
    <property type="project" value="UniProtKB-EC"/>
</dbReference>
<evidence type="ECO:0000313" key="9">
    <source>
        <dbReference type="Proteomes" id="UP000000844"/>
    </source>
</evidence>
<dbReference type="AlphaFoldDB" id="D3Q642"/>
<dbReference type="GO" id="GO:0006144">
    <property type="term" value="P:purine nucleobase metabolic process"/>
    <property type="evidence" value="ECO:0007669"/>
    <property type="project" value="UniProtKB-KW"/>
</dbReference>
<dbReference type="STRING" id="446470.Snas_2536"/>
<proteinExistence type="predicted"/>
<dbReference type="NCBIfam" id="TIGR03180">
    <property type="entry name" value="UraD_2"/>
    <property type="match status" value="1"/>
</dbReference>
<comment type="catalytic activity">
    <reaction evidence="1">
        <text>5-hydroxy-2-oxo-4-ureido-2,5-dihydro-1H-imidazole-5-carboxylate + H(+) = (S)-allantoin + CO2</text>
        <dbReference type="Rhea" id="RHEA:26301"/>
        <dbReference type="ChEBI" id="CHEBI:15378"/>
        <dbReference type="ChEBI" id="CHEBI:15678"/>
        <dbReference type="ChEBI" id="CHEBI:16526"/>
        <dbReference type="ChEBI" id="CHEBI:58639"/>
        <dbReference type="EC" id="4.1.1.97"/>
    </reaction>
</comment>
<dbReference type="NCBIfam" id="NF010372">
    <property type="entry name" value="PRK13798.1"/>
    <property type="match status" value="1"/>
</dbReference>
<dbReference type="PANTHER" id="PTHR43466">
    <property type="entry name" value="2-OXO-4-HYDROXY-4-CARBOXY-5-UREIDOIMIDAZOLINE DECARBOXYLASE-RELATED"/>
    <property type="match status" value="1"/>
</dbReference>
<evidence type="ECO:0000256" key="6">
    <source>
        <dbReference type="ARBA" id="ARBA00023239"/>
    </source>
</evidence>
<comment type="pathway">
    <text evidence="2">Purine metabolism; urate degradation; (S)-allantoin from urate: step 3/3.</text>
</comment>
<dbReference type="InterPro" id="IPR018020">
    <property type="entry name" value="OHCU_decarboxylase"/>
</dbReference>
<name>D3Q642_STANL</name>
<keyword evidence="4" id="KW-0659">Purine metabolism</keyword>
<dbReference type="GO" id="GO:0019628">
    <property type="term" value="P:urate catabolic process"/>
    <property type="evidence" value="ECO:0007669"/>
    <property type="project" value="TreeGrafter"/>
</dbReference>
<evidence type="ECO:0000256" key="5">
    <source>
        <dbReference type="ARBA" id="ARBA00022793"/>
    </source>
</evidence>
<dbReference type="Proteomes" id="UP000000844">
    <property type="component" value="Chromosome"/>
</dbReference>